<protein>
    <submittedName>
        <fullName evidence="1">Uncharacterized protein</fullName>
    </submittedName>
</protein>
<evidence type="ECO:0000313" key="1">
    <source>
        <dbReference type="EMBL" id="VEN42647.1"/>
    </source>
</evidence>
<gene>
    <name evidence="1" type="ORF">CALMAC_LOCUS6055</name>
</gene>
<keyword evidence="2" id="KW-1185">Reference proteome</keyword>
<accession>A0A653C3Z9</accession>
<organism evidence="1 2">
    <name type="scientific">Callosobruchus maculatus</name>
    <name type="common">Southern cowpea weevil</name>
    <name type="synonym">Pulse bruchid</name>
    <dbReference type="NCBI Taxonomy" id="64391"/>
    <lineage>
        <taxon>Eukaryota</taxon>
        <taxon>Metazoa</taxon>
        <taxon>Ecdysozoa</taxon>
        <taxon>Arthropoda</taxon>
        <taxon>Hexapoda</taxon>
        <taxon>Insecta</taxon>
        <taxon>Pterygota</taxon>
        <taxon>Neoptera</taxon>
        <taxon>Endopterygota</taxon>
        <taxon>Coleoptera</taxon>
        <taxon>Polyphaga</taxon>
        <taxon>Cucujiformia</taxon>
        <taxon>Chrysomeloidea</taxon>
        <taxon>Chrysomelidae</taxon>
        <taxon>Bruchinae</taxon>
        <taxon>Bruchini</taxon>
        <taxon>Callosobruchus</taxon>
    </lineage>
</organism>
<evidence type="ECO:0000313" key="2">
    <source>
        <dbReference type="Proteomes" id="UP000410492"/>
    </source>
</evidence>
<feature type="non-terminal residue" evidence="1">
    <location>
        <position position="1"/>
    </location>
</feature>
<dbReference type="OrthoDB" id="429626at2759"/>
<sequence>KNRKYQGSISISVFSV</sequence>
<dbReference type="EMBL" id="CAACVG010006934">
    <property type="protein sequence ID" value="VEN42647.1"/>
    <property type="molecule type" value="Genomic_DNA"/>
</dbReference>
<proteinExistence type="predicted"/>
<dbReference type="Proteomes" id="UP000410492">
    <property type="component" value="Unassembled WGS sequence"/>
</dbReference>
<dbReference type="AlphaFoldDB" id="A0A653C3Z9"/>
<reference evidence="1 2" key="1">
    <citation type="submission" date="2019-01" db="EMBL/GenBank/DDBJ databases">
        <authorList>
            <person name="Sayadi A."/>
        </authorList>
    </citation>
    <scope>NUCLEOTIDE SEQUENCE [LARGE SCALE GENOMIC DNA]</scope>
</reference>
<name>A0A653C3Z9_CALMS</name>